<proteinExistence type="predicted"/>
<sequence length="131" mass="15532">MLRNRRRRCQESCLFDQTVHRATIRSEIRRLSARIPKQRQQIVRELLRHLSDELKHFLYNHLSFRVVFRKHLANDSAQIVGFEVTPYSINHEYEEFPHLRTCNKHTKDLILGSPGPPPQEVDADKGDNIHI</sequence>
<accession>A0ACC0LLI8</accession>
<organism evidence="1 2">
    <name type="scientific">Rhododendron molle</name>
    <name type="common">Chinese azalea</name>
    <name type="synonym">Azalea mollis</name>
    <dbReference type="NCBI Taxonomy" id="49168"/>
    <lineage>
        <taxon>Eukaryota</taxon>
        <taxon>Viridiplantae</taxon>
        <taxon>Streptophyta</taxon>
        <taxon>Embryophyta</taxon>
        <taxon>Tracheophyta</taxon>
        <taxon>Spermatophyta</taxon>
        <taxon>Magnoliopsida</taxon>
        <taxon>eudicotyledons</taxon>
        <taxon>Gunneridae</taxon>
        <taxon>Pentapetalae</taxon>
        <taxon>asterids</taxon>
        <taxon>Ericales</taxon>
        <taxon>Ericaceae</taxon>
        <taxon>Ericoideae</taxon>
        <taxon>Rhodoreae</taxon>
        <taxon>Rhododendron</taxon>
    </lineage>
</organism>
<comment type="caution">
    <text evidence="1">The sequence shown here is derived from an EMBL/GenBank/DDBJ whole genome shotgun (WGS) entry which is preliminary data.</text>
</comment>
<dbReference type="Proteomes" id="UP001062846">
    <property type="component" value="Chromosome 12"/>
</dbReference>
<name>A0ACC0LLI8_RHOML</name>
<keyword evidence="2" id="KW-1185">Reference proteome</keyword>
<dbReference type="EMBL" id="CM046399">
    <property type="protein sequence ID" value="KAI8529653.1"/>
    <property type="molecule type" value="Genomic_DNA"/>
</dbReference>
<reference evidence="1" key="1">
    <citation type="submission" date="2022-02" db="EMBL/GenBank/DDBJ databases">
        <title>Plant Genome Project.</title>
        <authorList>
            <person name="Zhang R.-G."/>
        </authorList>
    </citation>
    <scope>NUCLEOTIDE SEQUENCE</scope>
    <source>
        <strain evidence="1">AT1</strain>
    </source>
</reference>
<gene>
    <name evidence="1" type="ORF">RHMOL_Rhmol12G0241300</name>
</gene>
<evidence type="ECO:0000313" key="2">
    <source>
        <dbReference type="Proteomes" id="UP001062846"/>
    </source>
</evidence>
<evidence type="ECO:0000313" key="1">
    <source>
        <dbReference type="EMBL" id="KAI8529653.1"/>
    </source>
</evidence>
<protein>
    <submittedName>
        <fullName evidence="1">Uncharacterized protein</fullName>
    </submittedName>
</protein>